<name>A0A835H4G0_9MAGN</name>
<dbReference type="Proteomes" id="UP000631114">
    <property type="component" value="Unassembled WGS sequence"/>
</dbReference>
<dbReference type="InterPro" id="IPR040911">
    <property type="entry name" value="Exostosin_GT47"/>
</dbReference>
<dbReference type="PANTHER" id="PTHR11062">
    <property type="entry name" value="EXOSTOSIN HEPARAN SULFATE GLYCOSYLTRANSFERASE -RELATED"/>
    <property type="match status" value="1"/>
</dbReference>
<keyword evidence="8" id="KW-1185">Reference proteome</keyword>
<dbReference type="AlphaFoldDB" id="A0A835H4G0"/>
<dbReference type="GO" id="GO:0016757">
    <property type="term" value="F:glycosyltransferase activity"/>
    <property type="evidence" value="ECO:0007669"/>
    <property type="project" value="UniProtKB-KW"/>
</dbReference>
<evidence type="ECO:0000313" key="8">
    <source>
        <dbReference type="Proteomes" id="UP000631114"/>
    </source>
</evidence>
<dbReference type="PANTHER" id="PTHR11062:SF253">
    <property type="entry name" value="EXOSTOSIN GT47 DOMAIN-CONTAINING PROTEIN"/>
    <property type="match status" value="1"/>
</dbReference>
<dbReference type="EMBL" id="JADFTS010000008">
    <property type="protein sequence ID" value="KAF9591572.1"/>
    <property type="molecule type" value="Genomic_DNA"/>
</dbReference>
<keyword evidence="5" id="KW-0333">Golgi apparatus</keyword>
<feature type="domain" description="Exostosin GT47" evidence="6">
    <location>
        <begin position="2"/>
        <end position="187"/>
    </location>
</feature>
<keyword evidence="4" id="KW-0735">Signal-anchor</keyword>
<accession>A0A835H4G0</accession>
<keyword evidence="3" id="KW-0808">Transferase</keyword>
<dbReference type="OrthoDB" id="1924787at2759"/>
<evidence type="ECO:0000259" key="6">
    <source>
        <dbReference type="Pfam" id="PF03016"/>
    </source>
</evidence>
<reference evidence="7 8" key="1">
    <citation type="submission" date="2020-10" db="EMBL/GenBank/DDBJ databases">
        <title>The Coptis chinensis genome and diversification of protoberbering-type alkaloids.</title>
        <authorList>
            <person name="Wang B."/>
            <person name="Shu S."/>
            <person name="Song C."/>
            <person name="Liu Y."/>
        </authorList>
    </citation>
    <scope>NUCLEOTIDE SEQUENCE [LARGE SCALE GENOMIC DNA]</scope>
    <source>
        <strain evidence="7">HL-2020</strain>
        <tissue evidence="7">Leaf</tissue>
    </source>
</reference>
<evidence type="ECO:0000256" key="5">
    <source>
        <dbReference type="ARBA" id="ARBA00023034"/>
    </source>
</evidence>
<evidence type="ECO:0000256" key="2">
    <source>
        <dbReference type="ARBA" id="ARBA00010271"/>
    </source>
</evidence>
<dbReference type="GO" id="GO:0000139">
    <property type="term" value="C:Golgi membrane"/>
    <property type="evidence" value="ECO:0007669"/>
    <property type="project" value="UniProtKB-SubCell"/>
</dbReference>
<keyword evidence="3" id="KW-0328">Glycosyltransferase</keyword>
<keyword evidence="4" id="KW-0812">Transmembrane</keyword>
<dbReference type="Pfam" id="PF03016">
    <property type="entry name" value="Exostosin_GT47"/>
    <property type="match status" value="1"/>
</dbReference>
<organism evidence="7 8">
    <name type="scientific">Coptis chinensis</name>
    <dbReference type="NCBI Taxonomy" id="261450"/>
    <lineage>
        <taxon>Eukaryota</taxon>
        <taxon>Viridiplantae</taxon>
        <taxon>Streptophyta</taxon>
        <taxon>Embryophyta</taxon>
        <taxon>Tracheophyta</taxon>
        <taxon>Spermatophyta</taxon>
        <taxon>Magnoliopsida</taxon>
        <taxon>Ranunculales</taxon>
        <taxon>Ranunculaceae</taxon>
        <taxon>Coptidoideae</taxon>
        <taxon>Coptis</taxon>
    </lineage>
</organism>
<sequence length="243" mass="28000">MLPFWNQTLGADHFYISCEGVGYESDRSVVELKKNSIQITCFPSPQNRYIPHKDITLPHLRIGDELRLAENIKFLGYVGYLNDMNSKIASSSFIKELSIDPDFQLDLEPFTADGGELLVNSKFCLFFYNMSVSIASVSEGLRIGCVPVVISDSAVIDLPFMDVLNWKDIVLFVGTSGGVKEVKKVLQGILWSDKYQKMREMGWVASKHFDWYPSPKPYDAFHTVLYQLWIRRHTIRYPRREER</sequence>
<evidence type="ECO:0000256" key="3">
    <source>
        <dbReference type="ARBA" id="ARBA00022676"/>
    </source>
</evidence>
<evidence type="ECO:0000313" key="7">
    <source>
        <dbReference type="EMBL" id="KAF9591572.1"/>
    </source>
</evidence>
<comment type="similarity">
    <text evidence="2">Belongs to the glycosyltransferase 47 family.</text>
</comment>
<gene>
    <name evidence="7" type="ORF">IFM89_004626</name>
</gene>
<dbReference type="InterPro" id="IPR004263">
    <property type="entry name" value="Exostosin"/>
</dbReference>
<comment type="caution">
    <text evidence="7">The sequence shown here is derived from an EMBL/GenBank/DDBJ whole genome shotgun (WGS) entry which is preliminary data.</text>
</comment>
<evidence type="ECO:0000256" key="4">
    <source>
        <dbReference type="ARBA" id="ARBA00022968"/>
    </source>
</evidence>
<proteinExistence type="inferred from homology"/>
<comment type="subcellular location">
    <subcellularLocation>
        <location evidence="1">Golgi apparatus membrane</location>
        <topology evidence="1">Single-pass type II membrane protein</topology>
    </subcellularLocation>
</comment>
<evidence type="ECO:0000256" key="1">
    <source>
        <dbReference type="ARBA" id="ARBA00004323"/>
    </source>
</evidence>
<protein>
    <recommendedName>
        <fullName evidence="6">Exostosin GT47 domain-containing protein</fullName>
    </recommendedName>
</protein>